<gene>
    <name evidence="2" type="ORF">BJ554DRAFT_4031</name>
</gene>
<dbReference type="Proteomes" id="UP000673691">
    <property type="component" value="Unassembled WGS sequence"/>
</dbReference>
<accession>A0A8H8A0H7</accession>
<proteinExistence type="predicted"/>
<protein>
    <submittedName>
        <fullName evidence="2">Uncharacterized protein</fullName>
    </submittedName>
</protein>
<comment type="caution">
    <text evidence="2">The sequence shown here is derived from an EMBL/GenBank/DDBJ whole genome shotgun (WGS) entry which is preliminary data.</text>
</comment>
<dbReference type="EMBL" id="JAEFCI010001769">
    <property type="protein sequence ID" value="KAG5462691.1"/>
    <property type="molecule type" value="Genomic_DNA"/>
</dbReference>
<reference evidence="2 3" key="1">
    <citation type="journal article" name="Sci. Rep.">
        <title>Genome-scale phylogenetic analyses confirm Olpidium as the closest living zoosporic fungus to the non-flagellated, terrestrial fungi.</title>
        <authorList>
            <person name="Chang Y."/>
            <person name="Rochon D."/>
            <person name="Sekimoto S."/>
            <person name="Wang Y."/>
            <person name="Chovatia M."/>
            <person name="Sandor L."/>
            <person name="Salamov A."/>
            <person name="Grigoriev I.V."/>
            <person name="Stajich J.E."/>
            <person name="Spatafora J.W."/>
        </authorList>
    </citation>
    <scope>NUCLEOTIDE SEQUENCE [LARGE SCALE GENOMIC DNA]</scope>
    <source>
        <strain evidence="2">S191</strain>
    </source>
</reference>
<name>A0A8H8A0H7_9FUNG</name>
<evidence type="ECO:0000256" key="1">
    <source>
        <dbReference type="SAM" id="MobiDB-lite"/>
    </source>
</evidence>
<evidence type="ECO:0000313" key="3">
    <source>
        <dbReference type="Proteomes" id="UP000673691"/>
    </source>
</evidence>
<keyword evidence="3" id="KW-1185">Reference proteome</keyword>
<sequence>MALPSCESRVMCRSARSRIAEHTDRIYSLPNCSRRHSSFPSSSYHGARPLSFWRRALQQGGGGRGARSFPSAAELRLGCFGPRRIRPTDPREKKTCRGLLFSLLTTKPAPLVENAEKTTAQLAWCQYRERRSNRAKCTADTVRLRIDNTHFPRLKSPRVRDPASRAVRICNFWRTGSHPPGRWPEFAIKCLKTQWPSPRSRATLLNDVFREPKETSCVVGSRPTFTMPLDKEQSRAKYGGFMLMGRTGRKEGKTHERLRSLHLRRRRLPTSTRSEQLETRRWLPASHLPSLSTSTAAPRAWRCVEKGLPPRSPSFPSPPQLPHMRHDEDGSPPTYPKIPASTCSRARGNVTKACRPPPLAFHIHPLLRAWRCDDSCAPPTFPRFPLPPTTHVETRRSLLASTHPRFPHLPAPACMETGRRLLAFHLFVFPTSTSFRARGDALKKACFPPPLASHVHHRSARVKTHRRRLAFHLPLAFHIHLLPRAWKRDEGCSLPTSCARGDRRQLRTSHLSSLPTSTRFHARVETRRRLLASHPPSLSTSTRSRAHGDVTKAARLPPPRASYVHLLPRAWRCDEGCSPPTSLRFPHPPPLRTRGNASKKARLPPSLAFHIHSLPWIDGIPTSPPSTSALYTTKA</sequence>
<evidence type="ECO:0000313" key="2">
    <source>
        <dbReference type="EMBL" id="KAG5462691.1"/>
    </source>
</evidence>
<dbReference type="AlphaFoldDB" id="A0A8H8A0H7"/>
<feature type="compositionally biased region" description="Pro residues" evidence="1">
    <location>
        <begin position="310"/>
        <end position="321"/>
    </location>
</feature>
<organism evidence="2 3">
    <name type="scientific">Olpidium bornovanus</name>
    <dbReference type="NCBI Taxonomy" id="278681"/>
    <lineage>
        <taxon>Eukaryota</taxon>
        <taxon>Fungi</taxon>
        <taxon>Fungi incertae sedis</taxon>
        <taxon>Olpidiomycota</taxon>
        <taxon>Olpidiomycotina</taxon>
        <taxon>Olpidiomycetes</taxon>
        <taxon>Olpidiales</taxon>
        <taxon>Olpidiaceae</taxon>
        <taxon>Olpidium</taxon>
    </lineage>
</organism>
<feature type="region of interest" description="Disordered" evidence="1">
    <location>
        <begin position="307"/>
        <end position="334"/>
    </location>
</feature>